<dbReference type="AlphaFoldDB" id="D1CAS9"/>
<evidence type="ECO:0000313" key="10">
    <source>
        <dbReference type="EMBL" id="ACZ40922.1"/>
    </source>
</evidence>
<keyword evidence="2 10" id="KW-0436">Ligase</keyword>
<dbReference type="EMBL" id="CP001824">
    <property type="protein sequence ID" value="ACZ40922.1"/>
    <property type="molecule type" value="Genomic_DNA"/>
</dbReference>
<evidence type="ECO:0000256" key="3">
    <source>
        <dbReference type="ARBA" id="ARBA00022723"/>
    </source>
</evidence>
<name>D1CAS9_SPHTD</name>
<dbReference type="Pfam" id="PF13193">
    <property type="entry name" value="AMP-binding_C"/>
    <property type="match status" value="1"/>
</dbReference>
<accession>D1CAS9</accession>
<keyword evidence="4" id="KW-0547">Nucleotide-binding</keyword>
<evidence type="ECO:0000256" key="4">
    <source>
        <dbReference type="ARBA" id="ARBA00022741"/>
    </source>
</evidence>
<dbReference type="PANTHER" id="PTHR43605">
    <property type="entry name" value="ACYL-COENZYME A SYNTHETASE"/>
    <property type="match status" value="1"/>
</dbReference>
<comment type="similarity">
    <text evidence="1">Belongs to the ATP-dependent AMP-binding enzyme family.</text>
</comment>
<reference evidence="10 11" key="2">
    <citation type="journal article" date="2010" name="Stand. Genomic Sci.">
        <title>Complete genome sequence of Desulfohalobium retbaense type strain (HR(100)).</title>
        <authorList>
            <person name="Spring S."/>
            <person name="Nolan M."/>
            <person name="Lapidus A."/>
            <person name="Glavina Del Rio T."/>
            <person name="Copeland A."/>
            <person name="Tice H."/>
            <person name="Cheng J.F."/>
            <person name="Lucas S."/>
            <person name="Land M."/>
            <person name="Chen F."/>
            <person name="Bruce D."/>
            <person name="Goodwin L."/>
            <person name="Pitluck S."/>
            <person name="Ivanova N."/>
            <person name="Mavromatis K."/>
            <person name="Mikhailova N."/>
            <person name="Pati A."/>
            <person name="Chen A."/>
            <person name="Palaniappan K."/>
            <person name="Hauser L."/>
            <person name="Chang Y.J."/>
            <person name="Jeffries C.D."/>
            <person name="Munk C."/>
            <person name="Kiss H."/>
            <person name="Chain P."/>
            <person name="Han C."/>
            <person name="Brettin T."/>
            <person name="Detter J.C."/>
            <person name="Schuler E."/>
            <person name="Goker M."/>
            <person name="Rohde M."/>
            <person name="Bristow J."/>
            <person name="Eisen J.A."/>
            <person name="Markowitz V."/>
            <person name="Hugenholtz P."/>
            <person name="Kyrpides N.C."/>
            <person name="Klenk H.P."/>
        </authorList>
    </citation>
    <scope>NUCLEOTIDE SEQUENCE [LARGE SCALE GENOMIC DNA]</scope>
    <source>
        <strain evidence="11">ATCC 49802 / DSM 20745 / S 6022</strain>
    </source>
</reference>
<keyword evidence="6" id="KW-0460">Magnesium</keyword>
<dbReference type="STRING" id="479434.Sthe_3523"/>
<dbReference type="FunFam" id="3.40.50.12780:FF:000007">
    <property type="entry name" value="Acyl-coenzyme A synthetase ACSM2A, mitochondrial"/>
    <property type="match status" value="1"/>
</dbReference>
<feature type="domain" description="AMP-dependent synthetase/ligase" evidence="8">
    <location>
        <begin position="48"/>
        <end position="406"/>
    </location>
</feature>
<dbReference type="InterPro" id="IPR045851">
    <property type="entry name" value="AMP-bd_C_sf"/>
</dbReference>
<dbReference type="GO" id="GO:0015645">
    <property type="term" value="F:fatty acid ligase activity"/>
    <property type="evidence" value="ECO:0007669"/>
    <property type="project" value="TreeGrafter"/>
</dbReference>
<dbReference type="KEGG" id="sti:Sthe_3523"/>
<dbReference type="GO" id="GO:0046872">
    <property type="term" value="F:metal ion binding"/>
    <property type="evidence" value="ECO:0007669"/>
    <property type="project" value="UniProtKB-KW"/>
</dbReference>
<dbReference type="GO" id="GO:0004321">
    <property type="term" value="F:fatty-acyl-CoA synthase activity"/>
    <property type="evidence" value="ECO:0007669"/>
    <property type="project" value="TreeGrafter"/>
</dbReference>
<dbReference type="Proteomes" id="UP000002027">
    <property type="component" value="Chromosome 2"/>
</dbReference>
<dbReference type="Gene3D" id="3.30.300.30">
    <property type="match status" value="1"/>
</dbReference>
<protein>
    <submittedName>
        <fullName evidence="10">AMP-dependent synthetase and ligase</fullName>
    </submittedName>
</protein>
<dbReference type="GO" id="GO:0006633">
    <property type="term" value="P:fatty acid biosynthetic process"/>
    <property type="evidence" value="ECO:0007669"/>
    <property type="project" value="TreeGrafter"/>
</dbReference>
<evidence type="ECO:0000256" key="2">
    <source>
        <dbReference type="ARBA" id="ARBA00022598"/>
    </source>
</evidence>
<dbReference type="eggNOG" id="COG0365">
    <property type="taxonomic scope" value="Bacteria"/>
</dbReference>
<keyword evidence="7" id="KW-0443">Lipid metabolism</keyword>
<organism evidence="10 11">
    <name type="scientific">Sphaerobacter thermophilus (strain ATCC 49802 / DSM 20745 / KCCM 41009 / NCIMB 13125 / S 6022)</name>
    <dbReference type="NCBI Taxonomy" id="479434"/>
    <lineage>
        <taxon>Bacteria</taxon>
        <taxon>Pseudomonadati</taxon>
        <taxon>Thermomicrobiota</taxon>
        <taxon>Thermomicrobia</taxon>
        <taxon>Sphaerobacterales</taxon>
        <taxon>Sphaerobacterineae</taxon>
        <taxon>Sphaerobacteraceae</taxon>
        <taxon>Sphaerobacter</taxon>
    </lineage>
</organism>
<sequence length="552" mass="60808">MASAPSVEPNMRDYEETRRTFRWDVPEYYNFAVDTIGMWAADPARPGMVHVDHEGRERTITFAEFAQRSDRLASALRQHGIGPGDRVLVVLPRVPEWWEAILGIMKVGAISLPGTTLLRPRDLEYRINASGAKGIITDPEVAARVDEVAGSCPTLTVPIVVGGERDGWISYDAALAEAPADFEPVRTRSDDPCMLYFTSGTTAHPKMVLHTHASYPIGHVVTGRFWLDLRPGDLHWNLSDNGWAKAAWSSLFGPWSVGATLFIHDARGRFDAGQTLATLERYPITSFCAAPTIYRMLVLEDLAKFKPAALRSCVGAGEPLNPEVIETWREATGMTIRDGYGQTESAVLVANFPSVPVRVGAMGKPTPGFEVAIIDDEGRELPPGEEGHIGVRIKPGRPVGLFHGYYGDEALTNEVFAGEWYYTGDRARRDEDSYFWFVGRADDVILSAGYRISPFEVESALLEHPAVAEAAVVGSPDPIRGQIVKAFVVLVPGTETSPTLAQEIQDFTRKVTAPYKYPREIEFVAELPKTISGKIRRVELREREVARKGGGS</sequence>
<evidence type="ECO:0000256" key="6">
    <source>
        <dbReference type="ARBA" id="ARBA00022842"/>
    </source>
</evidence>
<dbReference type="InterPro" id="IPR025110">
    <property type="entry name" value="AMP-bd_C"/>
</dbReference>
<evidence type="ECO:0000259" key="9">
    <source>
        <dbReference type="Pfam" id="PF13193"/>
    </source>
</evidence>
<dbReference type="OrthoDB" id="9778383at2"/>
<dbReference type="GO" id="GO:0006637">
    <property type="term" value="P:acyl-CoA metabolic process"/>
    <property type="evidence" value="ECO:0007669"/>
    <property type="project" value="TreeGrafter"/>
</dbReference>
<dbReference type="InterPro" id="IPR042099">
    <property type="entry name" value="ANL_N_sf"/>
</dbReference>
<dbReference type="HOGENOM" id="CLU_000022_59_10_0"/>
<dbReference type="RefSeq" id="WP_012873957.1">
    <property type="nucleotide sequence ID" value="NC_013524.1"/>
</dbReference>
<dbReference type="PANTHER" id="PTHR43605:SF10">
    <property type="entry name" value="ACYL-COA SYNTHETASE MEDIUM CHAIN FAMILY MEMBER 3"/>
    <property type="match status" value="1"/>
</dbReference>
<dbReference type="FunCoup" id="D1CAS9">
    <property type="interactions" value="84"/>
</dbReference>
<dbReference type="FunFam" id="3.30.300.30:FF:000005">
    <property type="entry name" value="Acyl-coenzyme A synthetase ACSM5, mitochondrial"/>
    <property type="match status" value="1"/>
</dbReference>
<dbReference type="InterPro" id="IPR000873">
    <property type="entry name" value="AMP-dep_synth/lig_dom"/>
</dbReference>
<dbReference type="InParanoid" id="D1CAS9"/>
<reference evidence="11" key="1">
    <citation type="submission" date="2009-11" db="EMBL/GenBank/DDBJ databases">
        <title>The complete chromosome 2 of Sphaerobacter thermophilus DSM 20745.</title>
        <authorList>
            <person name="Lucas S."/>
            <person name="Copeland A."/>
            <person name="Lapidus A."/>
            <person name="Glavina del Rio T."/>
            <person name="Dalin E."/>
            <person name="Tice H."/>
            <person name="Bruce D."/>
            <person name="Goodwin L."/>
            <person name="Pitluck S."/>
            <person name="Kyrpides N."/>
            <person name="Mavromatis K."/>
            <person name="Ivanova N."/>
            <person name="Mikhailova N."/>
            <person name="LaButti K.M."/>
            <person name="Clum A."/>
            <person name="Sun H.I."/>
            <person name="Brettin T."/>
            <person name="Detter J.C."/>
            <person name="Han C."/>
            <person name="Larimer F."/>
            <person name="Land M."/>
            <person name="Hauser L."/>
            <person name="Markowitz V."/>
            <person name="Cheng J.F."/>
            <person name="Hugenholtz P."/>
            <person name="Woyke T."/>
            <person name="Wu D."/>
            <person name="Steenblock K."/>
            <person name="Schneider S."/>
            <person name="Pukall R."/>
            <person name="Goeker M."/>
            <person name="Klenk H.P."/>
            <person name="Eisen J.A."/>
        </authorList>
    </citation>
    <scope>NUCLEOTIDE SEQUENCE [LARGE SCALE GENOMIC DNA]</scope>
    <source>
        <strain evidence="11">ATCC 49802 / DSM 20745 / S 6022</strain>
    </source>
</reference>
<evidence type="ECO:0000259" key="8">
    <source>
        <dbReference type="Pfam" id="PF00501"/>
    </source>
</evidence>
<evidence type="ECO:0000256" key="1">
    <source>
        <dbReference type="ARBA" id="ARBA00006432"/>
    </source>
</evidence>
<dbReference type="InterPro" id="IPR051087">
    <property type="entry name" value="Mitochondrial_ACSM"/>
</dbReference>
<evidence type="ECO:0000256" key="7">
    <source>
        <dbReference type="ARBA" id="ARBA00023098"/>
    </source>
</evidence>
<keyword evidence="11" id="KW-1185">Reference proteome</keyword>
<keyword evidence="3" id="KW-0479">Metal-binding</keyword>
<dbReference type="Pfam" id="PF00501">
    <property type="entry name" value="AMP-binding"/>
    <property type="match status" value="1"/>
</dbReference>
<keyword evidence="5" id="KW-0067">ATP-binding</keyword>
<dbReference type="Gene3D" id="3.40.50.12780">
    <property type="entry name" value="N-terminal domain of ligase-like"/>
    <property type="match status" value="1"/>
</dbReference>
<evidence type="ECO:0000313" key="11">
    <source>
        <dbReference type="Proteomes" id="UP000002027"/>
    </source>
</evidence>
<dbReference type="GO" id="GO:0016405">
    <property type="term" value="F:CoA-ligase activity"/>
    <property type="evidence" value="ECO:0007669"/>
    <property type="project" value="UniProtKB-ARBA"/>
</dbReference>
<dbReference type="GO" id="GO:0005524">
    <property type="term" value="F:ATP binding"/>
    <property type="evidence" value="ECO:0007669"/>
    <property type="project" value="UniProtKB-KW"/>
</dbReference>
<gene>
    <name evidence="10" type="ordered locus">Sthe_3523</name>
</gene>
<feature type="domain" description="AMP-binding enzyme C-terminal" evidence="9">
    <location>
        <begin position="456"/>
        <end position="534"/>
    </location>
</feature>
<evidence type="ECO:0000256" key="5">
    <source>
        <dbReference type="ARBA" id="ARBA00022840"/>
    </source>
</evidence>
<proteinExistence type="inferred from homology"/>
<dbReference type="SUPFAM" id="SSF56801">
    <property type="entry name" value="Acetyl-CoA synthetase-like"/>
    <property type="match status" value="1"/>
</dbReference>